<dbReference type="EMBL" id="CAXDID020000012">
    <property type="protein sequence ID" value="CAL5980245.1"/>
    <property type="molecule type" value="Genomic_DNA"/>
</dbReference>
<evidence type="ECO:0000313" key="4">
    <source>
        <dbReference type="EMBL" id="CAL5980241.1"/>
    </source>
</evidence>
<dbReference type="AlphaFoldDB" id="A0AA86NQ27"/>
<name>A0AA86NQ27_9EUKA</name>
<dbReference type="EMBL" id="CATOUU010000279">
    <property type="protein sequence ID" value="CAI9923163.1"/>
    <property type="molecule type" value="Genomic_DNA"/>
</dbReference>
<accession>A0AA86NQ27</accession>
<dbReference type="Proteomes" id="UP001642409">
    <property type="component" value="Unassembled WGS sequence"/>
</dbReference>
<reference evidence="4 6" key="2">
    <citation type="submission" date="2024-07" db="EMBL/GenBank/DDBJ databases">
        <authorList>
            <person name="Akdeniz Z."/>
        </authorList>
    </citation>
    <scope>NUCLEOTIDE SEQUENCE [LARGE SCALE GENOMIC DNA]</scope>
</reference>
<keyword evidence="1" id="KW-0812">Transmembrane</keyword>
<protein>
    <submittedName>
        <fullName evidence="4">Hypothetical_protein</fullName>
    </submittedName>
</protein>
<evidence type="ECO:0000313" key="2">
    <source>
        <dbReference type="EMBL" id="CAI9923163.1"/>
    </source>
</evidence>
<keyword evidence="1" id="KW-1133">Transmembrane helix</keyword>
<organism evidence="2">
    <name type="scientific">Hexamita inflata</name>
    <dbReference type="NCBI Taxonomy" id="28002"/>
    <lineage>
        <taxon>Eukaryota</taxon>
        <taxon>Metamonada</taxon>
        <taxon>Diplomonadida</taxon>
        <taxon>Hexamitidae</taxon>
        <taxon>Hexamitinae</taxon>
        <taxon>Hexamita</taxon>
    </lineage>
</organism>
<feature type="transmembrane region" description="Helical" evidence="1">
    <location>
        <begin position="12"/>
        <end position="40"/>
    </location>
</feature>
<evidence type="ECO:0000256" key="1">
    <source>
        <dbReference type="SAM" id="Phobius"/>
    </source>
</evidence>
<proteinExistence type="predicted"/>
<gene>
    <name evidence="2" type="ORF">HINF_LOCUS10808</name>
    <name evidence="3" type="ORF">HINF_LOCUS10810</name>
    <name evidence="4" type="ORF">HINF_LOCUS6074</name>
    <name evidence="5" type="ORF">HINF_LOCUS6076</name>
</gene>
<sequence length="140" mass="16189">MLELDIMEILHMMFLSGVLYHIELEFGFANCTLCFIMFYLNGSLTLNTINTIYVAFFSTLDLDSVYLILIAIIQVIYSKLNLNYTQLNYLFHPVATFQLANVYNKYTLLFRFNLSVVRLSFVPQSNSVLVQIQILVSFGN</sequence>
<dbReference type="EMBL" id="CATOUU010000279">
    <property type="protein sequence ID" value="CAI9923165.1"/>
    <property type="molecule type" value="Genomic_DNA"/>
</dbReference>
<reference evidence="2" key="1">
    <citation type="submission" date="2023-06" db="EMBL/GenBank/DDBJ databases">
        <authorList>
            <person name="Kurt Z."/>
        </authorList>
    </citation>
    <scope>NUCLEOTIDE SEQUENCE</scope>
</reference>
<keyword evidence="1" id="KW-0472">Membrane</keyword>
<evidence type="ECO:0000313" key="3">
    <source>
        <dbReference type="EMBL" id="CAI9923165.1"/>
    </source>
</evidence>
<keyword evidence="6" id="KW-1185">Reference proteome</keyword>
<evidence type="ECO:0000313" key="5">
    <source>
        <dbReference type="EMBL" id="CAL5980245.1"/>
    </source>
</evidence>
<dbReference type="EMBL" id="CAXDID020000012">
    <property type="protein sequence ID" value="CAL5980241.1"/>
    <property type="molecule type" value="Genomic_DNA"/>
</dbReference>
<comment type="caution">
    <text evidence="2">The sequence shown here is derived from an EMBL/GenBank/DDBJ whole genome shotgun (WGS) entry which is preliminary data.</text>
</comment>
<feature type="transmembrane region" description="Helical" evidence="1">
    <location>
        <begin position="52"/>
        <end position="77"/>
    </location>
</feature>
<evidence type="ECO:0000313" key="6">
    <source>
        <dbReference type="Proteomes" id="UP001642409"/>
    </source>
</evidence>